<accession>A0A8H9G097</accession>
<dbReference type="AlphaFoldDB" id="A0A8H9G097"/>
<reference evidence="3" key="2">
    <citation type="submission" date="2020-09" db="EMBL/GenBank/DDBJ databases">
        <authorList>
            <person name="Sun Q."/>
            <person name="Zhou Y."/>
        </authorList>
    </citation>
    <scope>NUCLEOTIDE SEQUENCE</scope>
    <source>
        <strain evidence="3">CGMCC 1.15966</strain>
    </source>
</reference>
<dbReference type="InterPro" id="IPR006139">
    <property type="entry name" value="D-isomer_2_OHA_DH_cat_dom"/>
</dbReference>
<dbReference type="SUPFAM" id="SSF52283">
    <property type="entry name" value="Formate/glycerate dehydrogenase catalytic domain-like"/>
    <property type="match status" value="1"/>
</dbReference>
<dbReference type="PANTHER" id="PTHR43026">
    <property type="entry name" value="2-HYDROXYACID DEHYDROGENASE HOMOLOG 1-RELATED"/>
    <property type="match status" value="1"/>
</dbReference>
<sequence length="153" mass="17365">MRVIAYNILGTEKEHLAKANGKVHDLTLISNELNFSTMHYAMGKEAIIISDRDLLDRVMLYELYKIGIRNIITRSRSTEHIDLDYAGELKMHVANVPYENTLEGIARETISNLTQWMVGGCTGDACQCRIDCKNKVNLRKYGNGDSKQTDQQI</sequence>
<reference evidence="3" key="1">
    <citation type="journal article" date="2014" name="Int. J. Syst. Evol. Microbiol.">
        <title>Complete genome sequence of Corynebacterium casei LMG S-19264T (=DSM 44701T), isolated from a smear-ripened cheese.</title>
        <authorList>
            <consortium name="US DOE Joint Genome Institute (JGI-PGF)"/>
            <person name="Walter F."/>
            <person name="Albersmeier A."/>
            <person name="Kalinowski J."/>
            <person name="Ruckert C."/>
        </authorList>
    </citation>
    <scope>NUCLEOTIDE SEQUENCE</scope>
    <source>
        <strain evidence="3">CGMCC 1.15966</strain>
    </source>
</reference>
<dbReference type="Gene3D" id="3.40.50.720">
    <property type="entry name" value="NAD(P)-binding Rossmann-like Domain"/>
    <property type="match status" value="1"/>
</dbReference>
<dbReference type="InterPro" id="IPR058205">
    <property type="entry name" value="D-LDH-like"/>
</dbReference>
<protein>
    <recommendedName>
        <fullName evidence="2">D-isomer specific 2-hydroxyacid dehydrogenase catalytic domain-containing protein</fullName>
    </recommendedName>
</protein>
<feature type="domain" description="D-isomer specific 2-hydroxyacid dehydrogenase catalytic" evidence="2">
    <location>
        <begin position="15"/>
        <end position="101"/>
    </location>
</feature>
<dbReference type="Pfam" id="PF00389">
    <property type="entry name" value="2-Hacid_dh"/>
    <property type="match status" value="1"/>
</dbReference>
<dbReference type="GO" id="GO:0008720">
    <property type="term" value="F:D-lactate dehydrogenase (NAD+) activity"/>
    <property type="evidence" value="ECO:0007669"/>
    <property type="project" value="TreeGrafter"/>
</dbReference>
<proteinExistence type="predicted"/>
<comment type="caution">
    <text evidence="3">The sequence shown here is derived from an EMBL/GenBank/DDBJ whole genome shotgun (WGS) entry which is preliminary data.</text>
</comment>
<keyword evidence="4" id="KW-1185">Reference proteome</keyword>
<evidence type="ECO:0000256" key="1">
    <source>
        <dbReference type="ARBA" id="ARBA00023027"/>
    </source>
</evidence>
<keyword evidence="1" id="KW-0520">NAD</keyword>
<dbReference type="EMBL" id="BMKM01000004">
    <property type="protein sequence ID" value="GGE23607.1"/>
    <property type="molecule type" value="Genomic_DNA"/>
</dbReference>
<evidence type="ECO:0000259" key="2">
    <source>
        <dbReference type="Pfam" id="PF00389"/>
    </source>
</evidence>
<name>A0A8H9G097_9SPHI</name>
<organism evidence="3 4">
    <name type="scientific">Sphingobacterium cellulitidis</name>
    <dbReference type="NCBI Taxonomy" id="1768011"/>
    <lineage>
        <taxon>Bacteria</taxon>
        <taxon>Pseudomonadati</taxon>
        <taxon>Bacteroidota</taxon>
        <taxon>Sphingobacteriia</taxon>
        <taxon>Sphingobacteriales</taxon>
        <taxon>Sphingobacteriaceae</taxon>
        <taxon>Sphingobacterium</taxon>
    </lineage>
</organism>
<gene>
    <name evidence="3" type="ORF">GCM10011516_21610</name>
</gene>
<evidence type="ECO:0000313" key="4">
    <source>
        <dbReference type="Proteomes" id="UP000614460"/>
    </source>
</evidence>
<evidence type="ECO:0000313" key="3">
    <source>
        <dbReference type="EMBL" id="GGE23607.1"/>
    </source>
</evidence>
<dbReference type="Proteomes" id="UP000614460">
    <property type="component" value="Unassembled WGS sequence"/>
</dbReference>
<dbReference type="GO" id="GO:0051287">
    <property type="term" value="F:NAD binding"/>
    <property type="evidence" value="ECO:0007669"/>
    <property type="project" value="InterPro"/>
</dbReference>
<dbReference type="PANTHER" id="PTHR43026:SF1">
    <property type="entry name" value="2-HYDROXYACID DEHYDROGENASE HOMOLOG 1-RELATED"/>
    <property type="match status" value="1"/>
</dbReference>